<keyword evidence="5" id="KW-1185">Reference proteome</keyword>
<dbReference type="GO" id="GO:0007508">
    <property type="term" value="P:larval heart development"/>
    <property type="evidence" value="ECO:0007669"/>
    <property type="project" value="TreeGrafter"/>
</dbReference>
<name>A0A8K0EEH5_BRALA</name>
<feature type="region of interest" description="Disordered" evidence="1">
    <location>
        <begin position="114"/>
        <end position="157"/>
    </location>
</feature>
<proteinExistence type="predicted"/>
<feature type="domain" description="Endonuclease/exonuclease/phosphatase" evidence="3">
    <location>
        <begin position="178"/>
        <end position="375"/>
    </location>
</feature>
<evidence type="ECO:0000256" key="1">
    <source>
        <dbReference type="SAM" id="MobiDB-lite"/>
    </source>
</evidence>
<dbReference type="Pfam" id="PF03372">
    <property type="entry name" value="Exo_endo_phos"/>
    <property type="match status" value="1"/>
</dbReference>
<dbReference type="Pfam" id="PF00078">
    <property type="entry name" value="RVT_1"/>
    <property type="match status" value="1"/>
</dbReference>
<dbReference type="InterPro" id="IPR043502">
    <property type="entry name" value="DNA/RNA_pol_sf"/>
</dbReference>
<protein>
    <submittedName>
        <fullName evidence="4">Hypp7626 protein</fullName>
    </submittedName>
</protein>
<dbReference type="EMBL" id="OV696700">
    <property type="protein sequence ID" value="CAH1245990.1"/>
    <property type="molecule type" value="Genomic_DNA"/>
</dbReference>
<dbReference type="InterPro" id="IPR005135">
    <property type="entry name" value="Endo/exonuclease/phosphatase"/>
</dbReference>
<dbReference type="CDD" id="cd15489">
    <property type="entry name" value="PHD_SF"/>
    <property type="match status" value="1"/>
</dbReference>
<reference evidence="4" key="1">
    <citation type="submission" date="2022-01" db="EMBL/GenBank/DDBJ databases">
        <authorList>
            <person name="Braso-Vives M."/>
        </authorList>
    </citation>
    <scope>NUCLEOTIDE SEQUENCE</scope>
</reference>
<evidence type="ECO:0000313" key="4">
    <source>
        <dbReference type="EMBL" id="CAH1245990.1"/>
    </source>
</evidence>
<accession>A0A8K0EEH5</accession>
<sequence length="1099" mass="123642">MPTTDPTASIVVGLSSYTRGYDLNLSLHTSLRRVCTPNATTTKNCAVYVLLLCGDVEPNPGPCKLHMPAALGGKERDTHLCGYCDLKVDWSDVAVCCDNCDICFHSSPIRVSASTGNSPSPDAPLLSPSAVSLSDETLPESSHPTHSSGDSVTAGLLPPKSHNWKTLVVNADGIVSKVAQFANLVSYTSPDAILMCETKLGPHHHSAEFMPPGYSTPVRRDRASGAGGVLIAVRDCYTAVEVEQPSEIKAEISWVKVSLRNKKSLYLGSYYRTPSGKHSEQLDELEKSLKHIRNITKNNSGSTIILGGDFNLGDVDWETESIPKNSRERVPSERLISIFNNNRISQMQREPTRFGRLLDLFVTSKPSLVKSLATLPGIAYDHDVIVADSDIIPAYTKKAPRKIHIFSKANWGKIRELFGAFAKELTKNINQHTVEENWSTLKNMIHELISSYVPSKTTSRRHHLPLMTSELRRKTRRKHRMYKKAKKSNNPDHRERFRQVKKETARDLKRARTQYINSSIKQGLDEGSQKPFWKYIKAQRQDFIGVPPLKHKGKLFSEAKDKAFILLQEFKSVFVSEISNYVPWVGPSHPLISDLTVHPDGVRKLLNAVKPHKASGPDGIPNRVLKELAGELASVLAALFNQSLQHGCVPEDWTKAMVTPVFKKGGVHDPGNYRPVSLTCVISKLMEHVLCKHILNHLEKNYLLTAFQHGFRKAHSCETQLLLTVDDLVSAYDKKVQVDMGILDFSRAFDTVPHERLMSKLAHYGIRGPIQRWIRSFLQDRSMWVVADGECSPSTRVLSGVPQGTVLGPLLFLVYINDLPSCLTPGTTARLFADDCLVYREVRGQEDQVILQRDLVALQDWATTWGMKFNPKKCNTMSITRNKNPLTRMYEMCGELLQQTGEAKYLGVTLSQDLKWSTHVNSTAKRANYTLNFLSRNLRFCPRQVRETAYFSLVRSSIEYAAVVWDPFRQKDIDALEMVNRRAARFVTSNYRRQDVSVTALLRDLKWPSLQTRRHDARLVMMYKITNGLVAIPPTRLTPAHARTRANHAHKYRTLQPKCDTAKFAYFARTIPEWNNLSAHVVDSPSLDAFKSRLLSSHP</sequence>
<dbReference type="GO" id="GO:0061343">
    <property type="term" value="P:cell adhesion involved in heart morphogenesis"/>
    <property type="evidence" value="ECO:0007669"/>
    <property type="project" value="TreeGrafter"/>
</dbReference>
<feature type="domain" description="Reverse transcriptase" evidence="2">
    <location>
        <begin position="663"/>
        <end position="910"/>
    </location>
</feature>
<dbReference type="CDD" id="cd01650">
    <property type="entry name" value="RT_nLTR_like"/>
    <property type="match status" value="1"/>
</dbReference>
<dbReference type="InterPro" id="IPR000477">
    <property type="entry name" value="RT_dom"/>
</dbReference>
<feature type="compositionally biased region" description="Basic residues" evidence="1">
    <location>
        <begin position="475"/>
        <end position="487"/>
    </location>
</feature>
<evidence type="ECO:0000313" key="5">
    <source>
        <dbReference type="Proteomes" id="UP000838412"/>
    </source>
</evidence>
<feature type="compositionally biased region" description="Polar residues" evidence="1">
    <location>
        <begin position="139"/>
        <end position="151"/>
    </location>
</feature>
<feature type="region of interest" description="Disordered" evidence="1">
    <location>
        <begin position="475"/>
        <end position="495"/>
    </location>
</feature>
<gene>
    <name evidence="4" type="primary">Hypp7626</name>
    <name evidence="4" type="ORF">BLAG_LOCUS8160</name>
</gene>
<dbReference type="AlphaFoldDB" id="A0A8K0EEH5"/>
<dbReference type="SUPFAM" id="SSF56219">
    <property type="entry name" value="DNase I-like"/>
    <property type="match status" value="1"/>
</dbReference>
<organism evidence="4 5">
    <name type="scientific">Branchiostoma lanceolatum</name>
    <name type="common">Common lancelet</name>
    <name type="synonym">Amphioxus lanceolatum</name>
    <dbReference type="NCBI Taxonomy" id="7740"/>
    <lineage>
        <taxon>Eukaryota</taxon>
        <taxon>Metazoa</taxon>
        <taxon>Chordata</taxon>
        <taxon>Cephalochordata</taxon>
        <taxon>Leptocardii</taxon>
        <taxon>Amphioxiformes</taxon>
        <taxon>Branchiostomatidae</taxon>
        <taxon>Branchiostoma</taxon>
    </lineage>
</organism>
<feature type="compositionally biased region" description="Low complexity" evidence="1">
    <location>
        <begin position="118"/>
        <end position="135"/>
    </location>
</feature>
<dbReference type="Gene3D" id="3.60.10.10">
    <property type="entry name" value="Endonuclease/exonuclease/phosphatase"/>
    <property type="match status" value="1"/>
</dbReference>
<dbReference type="OrthoDB" id="426210at2759"/>
<dbReference type="PANTHER" id="PTHR33395:SF22">
    <property type="entry name" value="REVERSE TRANSCRIPTASE DOMAIN-CONTAINING PROTEIN"/>
    <property type="match status" value="1"/>
</dbReference>
<dbReference type="GO" id="GO:0003824">
    <property type="term" value="F:catalytic activity"/>
    <property type="evidence" value="ECO:0007669"/>
    <property type="project" value="InterPro"/>
</dbReference>
<dbReference type="InterPro" id="IPR036691">
    <property type="entry name" value="Endo/exonu/phosph_ase_sf"/>
</dbReference>
<dbReference type="SUPFAM" id="SSF56672">
    <property type="entry name" value="DNA/RNA polymerases"/>
    <property type="match status" value="1"/>
</dbReference>
<dbReference type="PANTHER" id="PTHR33395">
    <property type="entry name" value="TRANSCRIPTASE, PUTATIVE-RELATED-RELATED"/>
    <property type="match status" value="1"/>
</dbReference>
<evidence type="ECO:0000259" key="2">
    <source>
        <dbReference type="Pfam" id="PF00078"/>
    </source>
</evidence>
<dbReference type="Proteomes" id="UP000838412">
    <property type="component" value="Chromosome 15"/>
</dbReference>
<evidence type="ECO:0000259" key="3">
    <source>
        <dbReference type="Pfam" id="PF03372"/>
    </source>
</evidence>
<dbReference type="GO" id="GO:0031012">
    <property type="term" value="C:extracellular matrix"/>
    <property type="evidence" value="ECO:0007669"/>
    <property type="project" value="TreeGrafter"/>
</dbReference>